<dbReference type="InterPro" id="IPR036291">
    <property type="entry name" value="NAD(P)-bd_dom_sf"/>
</dbReference>
<reference evidence="4 5" key="1">
    <citation type="submission" date="2023-06" db="EMBL/GenBank/DDBJ databases">
        <title>Sporosarcina sp. nov., isolated from Korean traditional fermented seafood 'Jeotgal'.</title>
        <authorList>
            <person name="Yang A.-I."/>
            <person name="Shin N.-R."/>
        </authorList>
    </citation>
    <scope>NUCLEOTIDE SEQUENCE [LARGE SCALE GENOMIC DNA]</scope>
    <source>
        <strain evidence="4 5">KCTC3840</strain>
    </source>
</reference>
<dbReference type="Gene3D" id="3.40.50.720">
    <property type="entry name" value="NAD(P)-binding Rossmann-like Domain"/>
    <property type="match status" value="1"/>
</dbReference>
<proteinExistence type="inferred from homology"/>
<name>A0ABU4G231_9BACL</name>
<evidence type="ECO:0000256" key="3">
    <source>
        <dbReference type="RuleBase" id="RU000363"/>
    </source>
</evidence>
<protein>
    <submittedName>
        <fullName evidence="4">SDR family NAD(P)-dependent oxidoreductase</fullName>
    </submittedName>
</protein>
<dbReference type="PANTHER" id="PTHR44196:SF1">
    <property type="entry name" value="DEHYDROGENASE_REDUCTASE SDR FAMILY MEMBER 7B"/>
    <property type="match status" value="1"/>
</dbReference>
<accession>A0ABU4G231</accession>
<dbReference type="PANTHER" id="PTHR44196">
    <property type="entry name" value="DEHYDROGENASE/REDUCTASE SDR FAMILY MEMBER 7B"/>
    <property type="match status" value="1"/>
</dbReference>
<sequence>MSLEKEPPAVHAYNLIEKVLFQPTHFNRKKLQQELSGKTILITGASSGIGEQVAYMLKDLPVHLILVARREENLRYIKNEIEKAEAAVTIYKADLRIDDDLNVVVQLIRALPEGLDVVISNAGLSINRSIHQSLDRVHDFTRTMAINYFAPVKLLLALIPLLEKSQGQIVNVSTINSLLIPIPNWAAYQASKTAFDTWFRSVAIELKASCVDTTSIYLPLVKTDMIRPTAAYDRMPAMCPNHVAEIICKSLYTKRKKYRPWWLLFGQLASIVCRGGLERVMTKVNERKGDPRAGS</sequence>
<dbReference type="SUPFAM" id="SSF51735">
    <property type="entry name" value="NAD(P)-binding Rossmann-fold domains"/>
    <property type="match status" value="1"/>
</dbReference>
<dbReference type="PRINTS" id="PR00081">
    <property type="entry name" value="GDHRDH"/>
</dbReference>
<organism evidence="4 5">
    <name type="scientific">Sporosarcina aquimarina</name>
    <dbReference type="NCBI Taxonomy" id="114975"/>
    <lineage>
        <taxon>Bacteria</taxon>
        <taxon>Bacillati</taxon>
        <taxon>Bacillota</taxon>
        <taxon>Bacilli</taxon>
        <taxon>Bacillales</taxon>
        <taxon>Caryophanaceae</taxon>
        <taxon>Sporosarcina</taxon>
    </lineage>
</organism>
<comment type="caution">
    <text evidence="4">The sequence shown here is derived from an EMBL/GenBank/DDBJ whole genome shotgun (WGS) entry which is preliminary data.</text>
</comment>
<dbReference type="PRINTS" id="PR00080">
    <property type="entry name" value="SDRFAMILY"/>
</dbReference>
<comment type="similarity">
    <text evidence="1 3">Belongs to the short-chain dehydrogenases/reductases (SDR) family.</text>
</comment>
<evidence type="ECO:0000256" key="1">
    <source>
        <dbReference type="ARBA" id="ARBA00006484"/>
    </source>
</evidence>
<keyword evidence="5" id="KW-1185">Reference proteome</keyword>
<evidence type="ECO:0000313" key="4">
    <source>
        <dbReference type="EMBL" id="MDW0110936.1"/>
    </source>
</evidence>
<gene>
    <name evidence="4" type="ORF">QT716_12900</name>
</gene>
<dbReference type="Proteomes" id="UP001280629">
    <property type="component" value="Unassembled WGS sequence"/>
</dbReference>
<keyword evidence="2" id="KW-0560">Oxidoreductase</keyword>
<evidence type="ECO:0000313" key="5">
    <source>
        <dbReference type="Proteomes" id="UP001280629"/>
    </source>
</evidence>
<dbReference type="Pfam" id="PF00106">
    <property type="entry name" value="adh_short"/>
    <property type="match status" value="1"/>
</dbReference>
<evidence type="ECO:0000256" key="2">
    <source>
        <dbReference type="ARBA" id="ARBA00023002"/>
    </source>
</evidence>
<dbReference type="EMBL" id="JAUBDH010000008">
    <property type="protein sequence ID" value="MDW0110936.1"/>
    <property type="molecule type" value="Genomic_DNA"/>
</dbReference>
<dbReference type="InterPro" id="IPR002347">
    <property type="entry name" value="SDR_fam"/>
</dbReference>